<protein>
    <recommendedName>
        <fullName evidence="2">BRCT domain-containing protein</fullName>
    </recommendedName>
</protein>
<dbReference type="GO" id="GO:0006302">
    <property type="term" value="P:double-strand break repair"/>
    <property type="evidence" value="ECO:0007669"/>
    <property type="project" value="TreeGrafter"/>
</dbReference>
<feature type="domain" description="BRCT" evidence="2">
    <location>
        <begin position="113"/>
        <end position="203"/>
    </location>
</feature>
<feature type="domain" description="BRCT" evidence="2">
    <location>
        <begin position="345"/>
        <end position="428"/>
    </location>
</feature>
<evidence type="ECO:0000313" key="4">
    <source>
        <dbReference type="Proteomes" id="UP000664521"/>
    </source>
</evidence>
<dbReference type="SUPFAM" id="SSF52113">
    <property type="entry name" value="BRCT domain"/>
    <property type="match status" value="5"/>
</dbReference>
<dbReference type="CDD" id="cd18436">
    <property type="entry name" value="BRCT_BRC1_like_rpt2"/>
    <property type="match status" value="1"/>
</dbReference>
<proteinExistence type="predicted"/>
<dbReference type="GO" id="GO:0005634">
    <property type="term" value="C:nucleus"/>
    <property type="evidence" value="ECO:0007669"/>
    <property type="project" value="TreeGrafter"/>
</dbReference>
<dbReference type="CDD" id="cd17743">
    <property type="entry name" value="BRCT_BRC1_like_rpt5"/>
    <property type="match status" value="1"/>
</dbReference>
<dbReference type="EMBL" id="CAJPDS010000009">
    <property type="protein sequence ID" value="CAF9910766.1"/>
    <property type="molecule type" value="Genomic_DNA"/>
</dbReference>
<dbReference type="PANTHER" id="PTHR47667:SF1">
    <property type="entry name" value="REGULATOR OF TY1 TRANSPOSITION PROTEIN 107"/>
    <property type="match status" value="1"/>
</dbReference>
<feature type="region of interest" description="Disordered" evidence="1">
    <location>
        <begin position="578"/>
        <end position="622"/>
    </location>
</feature>
<dbReference type="FunFam" id="3.40.50.10190:FF:000048">
    <property type="entry name" value="DNA repair protein Rtt107"/>
    <property type="match status" value="1"/>
</dbReference>
<dbReference type="OrthoDB" id="342264at2759"/>
<dbReference type="Pfam" id="PF12738">
    <property type="entry name" value="PTCB-BRCT"/>
    <property type="match status" value="1"/>
</dbReference>
<dbReference type="Gene3D" id="3.40.50.10190">
    <property type="entry name" value="BRCT domain"/>
    <property type="match status" value="5"/>
</dbReference>
<feature type="domain" description="BRCT" evidence="2">
    <location>
        <begin position="243"/>
        <end position="333"/>
    </location>
</feature>
<gene>
    <name evidence="3" type="ORF">HETSPECPRED_010172</name>
</gene>
<sequence>MNDAQPAPAAAAAERRAIFDQVRFQHVISDRWSVEDAAKISTLLRDNGAEEVEKSNPDGSLSLDEVTHIISKTSDFPQYHIAQERLLSVVKPDWVIASISKNKTANPRQHSPDPKMFFSGLVVCCGDLPPGDCDAIIGGVLAMGGLYADAVSKLVTHIVALTIDPEKCKVAIARNLKCKILLPHWFDDCLRLGKRIDEGPYLLPDPEILRRKPEDRIPDALRLDLQGSSSTIPVSLNPPGPERQLTVFKDKVVMLSPDLGIGSHLRGTIEGLVKGGGGDITGSVYKSNFFICQYRETRDYRIASRAGQDVGNLAWLYHLFTHNKWTSPTRRLLHYPVAKDGLPGFKRFRISLSNYNGEARVYLENLAKAAGCDFTRTMKEDNTHLITAHLHSEKCDAASEWRIHIVNHLWLEESYAKWQIQSESNPRYTQFPRRTNLGEVVGQTEIDRQAVEKKFFPEGSDEDSSTAEAGIRAMRVKDQNANFKVPNSSAAHPPSYAGAPEPVSDDPTPKVSKVGRKPSGATPLRTPAPSRFNNNEKENDTPSTTGSRGAKQKAAAKLHDMASDIELFQKEMKRVGGVMHGGRRPSEETMSDHSRKRSLSQDEEISTETEVGGRAAKKAKKNKEAPVMHLLITGDKRWVENPVKESNERAQLRELGIQVVVNGTKCTHVAAPKIVRTPKFVASLAHAPTVLTLDYIDQCLAQNTRLNPEDFLVKENKEDNIRGYKLADSIARAKINKCRLLRGYTIYCTMGIRGGFGPYKDIVTENGGSCQLYKARASSAAPPLEDDRDGNISQSSSPEYLYLVSGTSAEEGKLWPKFRQHAQSRGMIARIVNNDWILDLAIKQEIRWSDDYEIKG</sequence>
<organism evidence="3 4">
    <name type="scientific">Heterodermia speciosa</name>
    <dbReference type="NCBI Taxonomy" id="116794"/>
    <lineage>
        <taxon>Eukaryota</taxon>
        <taxon>Fungi</taxon>
        <taxon>Dikarya</taxon>
        <taxon>Ascomycota</taxon>
        <taxon>Pezizomycotina</taxon>
        <taxon>Lecanoromycetes</taxon>
        <taxon>OSLEUM clade</taxon>
        <taxon>Lecanoromycetidae</taxon>
        <taxon>Caliciales</taxon>
        <taxon>Physciaceae</taxon>
        <taxon>Heterodermia</taxon>
    </lineage>
</organism>
<dbReference type="PANTHER" id="PTHR47667">
    <property type="entry name" value="REGULATOR OF TY1 TRANSPOSITION PROTEIN 107"/>
    <property type="match status" value="1"/>
</dbReference>
<evidence type="ECO:0000256" key="1">
    <source>
        <dbReference type="SAM" id="MobiDB-lite"/>
    </source>
</evidence>
<comment type="caution">
    <text evidence="3">The sequence shown here is derived from an EMBL/GenBank/DDBJ whole genome shotgun (WGS) entry which is preliminary data.</text>
</comment>
<dbReference type="Pfam" id="PF00533">
    <property type="entry name" value="BRCT"/>
    <property type="match status" value="1"/>
</dbReference>
<feature type="domain" description="BRCT" evidence="2">
    <location>
        <begin position="790"/>
        <end position="854"/>
    </location>
</feature>
<keyword evidence="4" id="KW-1185">Reference proteome</keyword>
<dbReference type="Proteomes" id="UP000664521">
    <property type="component" value="Unassembled WGS sequence"/>
</dbReference>
<reference evidence="3" key="1">
    <citation type="submission" date="2021-03" db="EMBL/GenBank/DDBJ databases">
        <authorList>
            <person name="Tagirdzhanova G."/>
        </authorList>
    </citation>
    <scope>NUCLEOTIDE SEQUENCE</scope>
</reference>
<dbReference type="InterPro" id="IPR001357">
    <property type="entry name" value="BRCT_dom"/>
</dbReference>
<feature type="compositionally biased region" description="Basic and acidic residues" evidence="1">
    <location>
        <begin position="584"/>
        <end position="593"/>
    </location>
</feature>
<accession>A0A8H3EP16</accession>
<dbReference type="SMART" id="SM00292">
    <property type="entry name" value="BRCT"/>
    <property type="match status" value="5"/>
</dbReference>
<dbReference type="CDD" id="cd18437">
    <property type="entry name" value="BRCT_BRC1_like_rpt3"/>
    <property type="match status" value="1"/>
</dbReference>
<feature type="domain" description="BRCT" evidence="2">
    <location>
        <begin position="14"/>
        <end position="112"/>
    </location>
</feature>
<dbReference type="GO" id="GO:1990683">
    <property type="term" value="P:DNA double-strand break attachment to nuclear envelope"/>
    <property type="evidence" value="ECO:0007669"/>
    <property type="project" value="TreeGrafter"/>
</dbReference>
<dbReference type="InterPro" id="IPR036420">
    <property type="entry name" value="BRCT_dom_sf"/>
</dbReference>
<dbReference type="AlphaFoldDB" id="A0A8H3EP16"/>
<dbReference type="Pfam" id="PF16770">
    <property type="entry name" value="RTT107_BRCT_5"/>
    <property type="match status" value="1"/>
</dbReference>
<name>A0A8H3EP16_9LECA</name>
<feature type="domain" description="BRCT" evidence="2">
    <location>
        <begin position="630"/>
        <end position="713"/>
    </location>
</feature>
<evidence type="ECO:0000259" key="2">
    <source>
        <dbReference type="PROSITE" id="PS50172"/>
    </source>
</evidence>
<dbReference type="InterPro" id="IPR053036">
    <property type="entry name" value="CellCycle_DNARepair_Reg"/>
</dbReference>
<feature type="region of interest" description="Disordered" evidence="1">
    <location>
        <begin position="484"/>
        <end position="558"/>
    </location>
</feature>
<dbReference type="GO" id="GO:0035361">
    <property type="term" value="C:Cul8-RING ubiquitin ligase complex"/>
    <property type="evidence" value="ECO:0007669"/>
    <property type="project" value="TreeGrafter"/>
</dbReference>
<evidence type="ECO:0000313" key="3">
    <source>
        <dbReference type="EMBL" id="CAF9910766.1"/>
    </source>
</evidence>
<dbReference type="PROSITE" id="PS50172">
    <property type="entry name" value="BRCT"/>
    <property type="match status" value="6"/>
</dbReference>